<dbReference type="AlphaFoldDB" id="G9XHI0"/>
<name>G9XHI0_DESHA</name>
<dbReference type="HOGENOM" id="CLU_1676643_0_0_9"/>
<comment type="caution">
    <text evidence="1">The sequence shown here is derived from an EMBL/GenBank/DDBJ whole genome shotgun (WGS) entry which is preliminary data.</text>
</comment>
<organism evidence="1 2">
    <name type="scientific">Desulfitobacterium hafniense DP7</name>
    <dbReference type="NCBI Taxonomy" id="537010"/>
    <lineage>
        <taxon>Bacteria</taxon>
        <taxon>Bacillati</taxon>
        <taxon>Bacillota</taxon>
        <taxon>Clostridia</taxon>
        <taxon>Eubacteriales</taxon>
        <taxon>Desulfitobacteriaceae</taxon>
        <taxon>Desulfitobacterium</taxon>
    </lineage>
</organism>
<protein>
    <recommendedName>
        <fullName evidence="3">DUF4054 domain-containing protein</fullName>
    </recommendedName>
</protein>
<dbReference type="EMBL" id="AFZX01000010">
    <property type="protein sequence ID" value="EHL08982.1"/>
    <property type="molecule type" value="Genomic_DNA"/>
</dbReference>
<dbReference type="PATRIC" id="fig|537010.4.peg.381"/>
<proteinExistence type="predicted"/>
<dbReference type="InterPro" id="IPR025127">
    <property type="entry name" value="DUF4054"/>
</dbReference>
<evidence type="ECO:0008006" key="3">
    <source>
        <dbReference type="Google" id="ProtNLM"/>
    </source>
</evidence>
<evidence type="ECO:0000313" key="2">
    <source>
        <dbReference type="Proteomes" id="UP000004416"/>
    </source>
</evidence>
<dbReference type="Pfam" id="PF13262">
    <property type="entry name" value="DUF4054"/>
    <property type="match status" value="1"/>
</dbReference>
<reference evidence="1 2" key="1">
    <citation type="submission" date="2011-08" db="EMBL/GenBank/DDBJ databases">
        <authorList>
            <person name="Weinstock G."/>
            <person name="Sodergren E."/>
            <person name="Clifton S."/>
            <person name="Fulton L."/>
            <person name="Fulton B."/>
            <person name="Courtney L."/>
            <person name="Fronick C."/>
            <person name="Harrison M."/>
            <person name="Strong C."/>
            <person name="Farmer C."/>
            <person name="Delahaunty K."/>
            <person name="Markovic C."/>
            <person name="Hall O."/>
            <person name="Minx P."/>
            <person name="Tomlinson C."/>
            <person name="Mitreva M."/>
            <person name="Hou S."/>
            <person name="Chen J."/>
            <person name="Wollam A."/>
            <person name="Pepin K.H."/>
            <person name="Johnson M."/>
            <person name="Bhonagiri V."/>
            <person name="Zhang X."/>
            <person name="Suruliraj S."/>
            <person name="Warren W."/>
            <person name="Chinwalla A."/>
            <person name="Mardis E.R."/>
            <person name="Wilson R.K."/>
        </authorList>
    </citation>
    <scope>NUCLEOTIDE SEQUENCE [LARGE SCALE GENOMIC DNA]</scope>
    <source>
        <strain evidence="1 2">DP7</strain>
    </source>
</reference>
<evidence type="ECO:0000313" key="1">
    <source>
        <dbReference type="EMBL" id="EHL08982.1"/>
    </source>
</evidence>
<dbReference type="RefSeq" id="WP_005808516.1">
    <property type="nucleotide sequence ID" value="NZ_JH414441.1"/>
</dbReference>
<gene>
    <name evidence="1" type="ORF">HMPREF0322_00405</name>
</gene>
<dbReference type="Proteomes" id="UP000004416">
    <property type="component" value="Unassembled WGS sequence"/>
</dbReference>
<accession>G9XHI0</accession>
<sequence>MTEIDSARIIASASNLRTGENPSYTLEDFFSVYPQFGAPDPEEGAEPVPPLVPEPIVQMYINLAQTCVKQARYHDYWKVCMGFFVAHFVTLWLQGAANAGSPAAQVIAAGQSRGLVTSESADGLSVSTDYSTIAGDLDGWAAWKLTIYGQQLATIAKLLGKGGMMVW</sequence>